<feature type="transmembrane region" description="Helical" evidence="6">
    <location>
        <begin position="26"/>
        <end position="50"/>
    </location>
</feature>
<dbReference type="GO" id="GO:0035455">
    <property type="term" value="P:response to interferon-alpha"/>
    <property type="evidence" value="ECO:0007669"/>
    <property type="project" value="TreeGrafter"/>
</dbReference>
<reference evidence="7 8" key="1">
    <citation type="journal article" date="2011" name="Proc. Natl. Acad. Sci. U.S.A.">
        <title>Genetic diversity and population structure of the endangered marsupial Sarcophilus harrisii (Tasmanian devil).</title>
        <authorList>
            <person name="Miller W."/>
            <person name="Hayes V.M."/>
            <person name="Ratan A."/>
            <person name="Petersen D.C."/>
            <person name="Wittekindt N.E."/>
            <person name="Miller J."/>
            <person name="Walenz B."/>
            <person name="Knight J."/>
            <person name="Qi J."/>
            <person name="Zhao F."/>
            <person name="Wang Q."/>
            <person name="Bedoya-Reina O.C."/>
            <person name="Katiyar N."/>
            <person name="Tomsho L.P."/>
            <person name="Kasson L.M."/>
            <person name="Hardie R.A."/>
            <person name="Woodbridge P."/>
            <person name="Tindall E.A."/>
            <person name="Bertelsen M.F."/>
            <person name="Dixon D."/>
            <person name="Pyecroft S."/>
            <person name="Helgen K.M."/>
            <person name="Lesk A.M."/>
            <person name="Pringle T.H."/>
            <person name="Patterson N."/>
            <person name="Zhang Y."/>
            <person name="Kreiss A."/>
            <person name="Woods G.M."/>
            <person name="Jones M.E."/>
            <person name="Schuster S.C."/>
        </authorList>
    </citation>
    <scope>NUCLEOTIDE SEQUENCE [LARGE SCALE GENOMIC DNA]</scope>
</reference>
<evidence type="ECO:0000313" key="7">
    <source>
        <dbReference type="Ensembl" id="ENSSHAP00000031303.1"/>
    </source>
</evidence>
<reference evidence="7" key="2">
    <citation type="submission" date="2025-08" db="UniProtKB">
        <authorList>
            <consortium name="Ensembl"/>
        </authorList>
    </citation>
    <scope>IDENTIFICATION</scope>
</reference>
<dbReference type="Pfam" id="PF04505">
    <property type="entry name" value="CD225"/>
    <property type="match status" value="1"/>
</dbReference>
<evidence type="ECO:0000256" key="1">
    <source>
        <dbReference type="ARBA" id="ARBA00004370"/>
    </source>
</evidence>
<sequence>MPDHTVIPMQGGEPAKGLTSNPPRDYLLLSLFNMLVLGNPCCLSFAALVYSVKSRDRKLLGDMNGASSYGNTSKQLNIGAIALNVLVLIIFIILFFVYVVPLIRYMASHQGHY</sequence>
<dbReference type="KEGG" id="shr:116419855"/>
<gene>
    <name evidence="7" type="primary">LOC116419855</name>
</gene>
<proteinExistence type="inferred from homology"/>
<comment type="similarity">
    <text evidence="2">Belongs to the CD225/Dispanin family.</text>
</comment>
<evidence type="ECO:0000256" key="2">
    <source>
        <dbReference type="ARBA" id="ARBA00006843"/>
    </source>
</evidence>
<keyword evidence="4 6" id="KW-1133">Transmembrane helix</keyword>
<dbReference type="InParanoid" id="A0A7N4P1X7"/>
<dbReference type="GO" id="GO:0045071">
    <property type="term" value="P:negative regulation of viral genome replication"/>
    <property type="evidence" value="ECO:0007669"/>
    <property type="project" value="TreeGrafter"/>
</dbReference>
<keyword evidence="8" id="KW-1185">Reference proteome</keyword>
<dbReference type="GO" id="GO:0034341">
    <property type="term" value="P:response to type II interferon"/>
    <property type="evidence" value="ECO:0007669"/>
    <property type="project" value="TreeGrafter"/>
</dbReference>
<dbReference type="GeneID" id="116419855"/>
<evidence type="ECO:0000256" key="4">
    <source>
        <dbReference type="ARBA" id="ARBA00022989"/>
    </source>
</evidence>
<dbReference type="Proteomes" id="UP000007648">
    <property type="component" value="Unassembled WGS sequence"/>
</dbReference>
<dbReference type="GO" id="GO:0035456">
    <property type="term" value="P:response to interferon-beta"/>
    <property type="evidence" value="ECO:0007669"/>
    <property type="project" value="TreeGrafter"/>
</dbReference>
<evidence type="ECO:0000256" key="5">
    <source>
        <dbReference type="ARBA" id="ARBA00023136"/>
    </source>
</evidence>
<accession>A0A7N4P1X7</accession>
<dbReference type="InterPro" id="IPR051517">
    <property type="entry name" value="IFITM_antiviral_protein"/>
</dbReference>
<dbReference type="Ensembl" id="ENSSHAT00000045698.1">
    <property type="protein sequence ID" value="ENSSHAP00000031303.1"/>
    <property type="gene ID" value="ENSSHAG00000026544.1"/>
</dbReference>
<evidence type="ECO:0000313" key="8">
    <source>
        <dbReference type="Proteomes" id="UP000007648"/>
    </source>
</evidence>
<name>A0A7N4P1X7_SARHA</name>
<dbReference type="PANTHER" id="PTHR13999">
    <property type="entry name" value="INTERFERON INDUCIBLE TRANSMEMBRANE PROTEIN"/>
    <property type="match status" value="1"/>
</dbReference>
<dbReference type="GO" id="GO:0051607">
    <property type="term" value="P:defense response to virus"/>
    <property type="evidence" value="ECO:0007669"/>
    <property type="project" value="TreeGrafter"/>
</dbReference>
<protein>
    <submittedName>
        <fullName evidence="7">Uncharacterized protein</fullName>
    </submittedName>
</protein>
<dbReference type="AlphaFoldDB" id="A0A7N4P1X7"/>
<dbReference type="GO" id="GO:0005886">
    <property type="term" value="C:plasma membrane"/>
    <property type="evidence" value="ECO:0007669"/>
    <property type="project" value="TreeGrafter"/>
</dbReference>
<keyword evidence="5 6" id="KW-0472">Membrane</keyword>
<organism evidence="7 8">
    <name type="scientific">Sarcophilus harrisii</name>
    <name type="common">Tasmanian devil</name>
    <name type="synonym">Sarcophilus laniarius</name>
    <dbReference type="NCBI Taxonomy" id="9305"/>
    <lineage>
        <taxon>Eukaryota</taxon>
        <taxon>Metazoa</taxon>
        <taxon>Chordata</taxon>
        <taxon>Craniata</taxon>
        <taxon>Vertebrata</taxon>
        <taxon>Euteleostomi</taxon>
        <taxon>Mammalia</taxon>
        <taxon>Metatheria</taxon>
        <taxon>Dasyuromorphia</taxon>
        <taxon>Dasyuridae</taxon>
        <taxon>Sarcophilus</taxon>
    </lineage>
</organism>
<dbReference type="InterPro" id="IPR007593">
    <property type="entry name" value="CD225/Dispanin_fam"/>
</dbReference>
<dbReference type="GO" id="GO:0060337">
    <property type="term" value="P:type I interferon-mediated signaling pathway"/>
    <property type="evidence" value="ECO:0007669"/>
    <property type="project" value="TreeGrafter"/>
</dbReference>
<dbReference type="PANTHER" id="PTHR13999:SF4">
    <property type="entry name" value="INTERFERON-INDUCED TRANSMEMBRANE PROTEIN 3"/>
    <property type="match status" value="1"/>
</dbReference>
<dbReference type="GO" id="GO:0046597">
    <property type="term" value="P:host-mediated suppression of symbiont invasion"/>
    <property type="evidence" value="ECO:0007669"/>
    <property type="project" value="TreeGrafter"/>
</dbReference>
<reference evidence="7" key="3">
    <citation type="submission" date="2025-09" db="UniProtKB">
        <authorList>
            <consortium name="Ensembl"/>
        </authorList>
    </citation>
    <scope>IDENTIFICATION</scope>
</reference>
<comment type="subcellular location">
    <subcellularLocation>
        <location evidence="1">Membrane</location>
    </subcellularLocation>
</comment>
<keyword evidence="3 6" id="KW-0812">Transmembrane</keyword>
<evidence type="ECO:0000256" key="3">
    <source>
        <dbReference type="ARBA" id="ARBA00022692"/>
    </source>
</evidence>
<dbReference type="OrthoDB" id="9450479at2759"/>
<dbReference type="GeneTree" id="ENSGT00950000182857"/>
<evidence type="ECO:0000256" key="6">
    <source>
        <dbReference type="SAM" id="Phobius"/>
    </source>
</evidence>
<dbReference type="RefSeq" id="XP_031798062.1">
    <property type="nucleotide sequence ID" value="XM_031942202.1"/>
</dbReference>
<feature type="transmembrane region" description="Helical" evidence="6">
    <location>
        <begin position="81"/>
        <end position="103"/>
    </location>
</feature>